<dbReference type="GO" id="GO:0005525">
    <property type="term" value="F:GTP binding"/>
    <property type="evidence" value="ECO:0007669"/>
    <property type="project" value="UniProtKB-KW"/>
</dbReference>
<dbReference type="Ensembl" id="ENSAMXT00000033567.1">
    <property type="protein sequence ID" value="ENSAMXP00000030319.1"/>
    <property type="gene ID" value="ENSAMXG00000038070.1"/>
</dbReference>
<evidence type="ECO:0000256" key="5">
    <source>
        <dbReference type="SAM" id="MobiDB-lite"/>
    </source>
</evidence>
<organism evidence="7 8">
    <name type="scientific">Astyanax mexicanus</name>
    <name type="common">Blind cave fish</name>
    <name type="synonym">Astyanax fasciatus mexicanus</name>
    <dbReference type="NCBI Taxonomy" id="7994"/>
    <lineage>
        <taxon>Eukaryota</taxon>
        <taxon>Metazoa</taxon>
        <taxon>Chordata</taxon>
        <taxon>Craniata</taxon>
        <taxon>Vertebrata</taxon>
        <taxon>Euteleostomi</taxon>
        <taxon>Actinopterygii</taxon>
        <taxon>Neopterygii</taxon>
        <taxon>Teleostei</taxon>
        <taxon>Ostariophysi</taxon>
        <taxon>Characiformes</taxon>
        <taxon>Characoidei</taxon>
        <taxon>Acestrorhamphidae</taxon>
        <taxon>Acestrorhamphinae</taxon>
        <taxon>Astyanax</taxon>
    </lineage>
</organism>
<comment type="similarity">
    <text evidence="1">Belongs to the TRAFAC class TrmE-Era-EngA-EngB-Septin-like GTPase superfamily. AIG1/Toc34/Toc159-like paraseptin GTPase family. IAN subfamily.</text>
</comment>
<dbReference type="SUPFAM" id="SSF52540">
    <property type="entry name" value="P-loop containing nucleoside triphosphate hydrolases"/>
    <property type="match status" value="1"/>
</dbReference>
<dbReference type="Proteomes" id="UP000018467">
    <property type="component" value="Unassembled WGS sequence"/>
</dbReference>
<evidence type="ECO:0000256" key="2">
    <source>
        <dbReference type="ARBA" id="ARBA00022741"/>
    </source>
</evidence>
<reference evidence="7" key="4">
    <citation type="submission" date="2025-09" db="UniProtKB">
        <authorList>
            <consortium name="Ensembl"/>
        </authorList>
    </citation>
    <scope>IDENTIFICATION</scope>
</reference>
<dbReference type="PANTHER" id="PTHR10903:SF112">
    <property type="entry name" value="SI:CH211-113E8.5"/>
    <property type="match status" value="1"/>
</dbReference>
<reference evidence="8" key="2">
    <citation type="journal article" date="2014" name="Nat. Commun.">
        <title>The cavefish genome reveals candidate genes for eye loss.</title>
        <authorList>
            <person name="McGaugh S.E."/>
            <person name="Gross J.B."/>
            <person name="Aken B."/>
            <person name="Blin M."/>
            <person name="Borowsky R."/>
            <person name="Chalopin D."/>
            <person name="Hinaux H."/>
            <person name="Jeffery W.R."/>
            <person name="Keene A."/>
            <person name="Ma L."/>
            <person name="Minx P."/>
            <person name="Murphy D."/>
            <person name="O'Quin K.E."/>
            <person name="Retaux S."/>
            <person name="Rohner N."/>
            <person name="Searle S.M."/>
            <person name="Stahl B.A."/>
            <person name="Tabin C."/>
            <person name="Volff J.N."/>
            <person name="Yoshizawa M."/>
            <person name="Warren W.C."/>
        </authorList>
    </citation>
    <scope>NUCLEOTIDE SEQUENCE [LARGE SCALE GENOMIC DNA]</scope>
    <source>
        <strain evidence="8">female</strain>
    </source>
</reference>
<dbReference type="FunFam" id="3.40.50.300:FF:000366">
    <property type="entry name" value="GTPase, IMAP family member 2"/>
    <property type="match status" value="1"/>
</dbReference>
<evidence type="ECO:0000256" key="4">
    <source>
        <dbReference type="SAM" id="Coils"/>
    </source>
</evidence>
<dbReference type="Gene3D" id="3.40.50.300">
    <property type="entry name" value="P-loop containing nucleotide triphosphate hydrolases"/>
    <property type="match status" value="1"/>
</dbReference>
<feature type="coiled-coil region" evidence="4">
    <location>
        <begin position="211"/>
        <end position="249"/>
    </location>
</feature>
<keyword evidence="4" id="KW-0175">Coiled coil</keyword>
<dbReference type="InterPro" id="IPR027417">
    <property type="entry name" value="P-loop_NTPase"/>
</dbReference>
<dbReference type="InterPro" id="IPR006703">
    <property type="entry name" value="G_AIG1"/>
</dbReference>
<reference evidence="8" key="1">
    <citation type="submission" date="2013-03" db="EMBL/GenBank/DDBJ databases">
        <authorList>
            <person name="Jeffery W."/>
            <person name="Warren W."/>
            <person name="Wilson R.K."/>
        </authorList>
    </citation>
    <scope>NUCLEOTIDE SEQUENCE</scope>
    <source>
        <strain evidence="8">female</strain>
    </source>
</reference>
<dbReference type="PANTHER" id="PTHR10903">
    <property type="entry name" value="GTPASE, IMAP FAMILY MEMBER-RELATED"/>
    <property type="match status" value="1"/>
</dbReference>
<sequence length="305" mass="34802">MSASGQMQVQGPQTSSADLRIVLLGKTGVGKSAAGNTILREDVFKCDLSASSVTETCQKITRDINGRRVAVIDTPGLFDTSFTPEATVNRIKDCISLAAPGPHAFLVVVQIGSRFTQEDCQVVELFLKIFGEDAGRHALVLFTHGDKLRDKSIHEFLCHNEDLVRVYNKFKRRYHVFNNDVQDSTQVDQLLEKIDQMVSDNGGGYYTNKMLQMAEQAIEEEKQRILKENKEQNQRQREALRQEANYEAEMQLIRFQEDAAREKSREKQQIHHHDNNVSVRNHGDVHQKEVRKIILNGHKPWSNCW</sequence>
<dbReference type="AlphaFoldDB" id="A0A3B1IM60"/>
<proteinExistence type="inferred from homology"/>
<dbReference type="Pfam" id="PF04548">
    <property type="entry name" value="AIG1"/>
    <property type="match status" value="1"/>
</dbReference>
<keyword evidence="3" id="KW-0342">GTP-binding</keyword>
<evidence type="ECO:0000313" key="8">
    <source>
        <dbReference type="Proteomes" id="UP000018467"/>
    </source>
</evidence>
<dbReference type="InterPro" id="IPR045058">
    <property type="entry name" value="GIMA/IAN/Toc"/>
</dbReference>
<evidence type="ECO:0000313" key="7">
    <source>
        <dbReference type="Ensembl" id="ENSAMXP00000030319.1"/>
    </source>
</evidence>
<keyword evidence="8" id="KW-1185">Reference proteome</keyword>
<dbReference type="PROSITE" id="PS51720">
    <property type="entry name" value="G_AIG1"/>
    <property type="match status" value="1"/>
</dbReference>
<accession>A0A3B1IM60</accession>
<name>A0A3B1IM60_ASTMX</name>
<protein>
    <recommendedName>
        <fullName evidence="6">AIG1-type G domain-containing protein</fullName>
    </recommendedName>
</protein>
<reference evidence="7" key="3">
    <citation type="submission" date="2025-08" db="UniProtKB">
        <authorList>
            <consortium name="Ensembl"/>
        </authorList>
    </citation>
    <scope>IDENTIFICATION</scope>
</reference>
<evidence type="ECO:0000256" key="1">
    <source>
        <dbReference type="ARBA" id="ARBA00008535"/>
    </source>
</evidence>
<evidence type="ECO:0000259" key="6">
    <source>
        <dbReference type="PROSITE" id="PS51720"/>
    </source>
</evidence>
<feature type="region of interest" description="Disordered" evidence="5">
    <location>
        <begin position="259"/>
        <end position="285"/>
    </location>
</feature>
<dbReference type="Bgee" id="ENSAMXG00000038070">
    <property type="expression patterns" value="Expressed in intestine and 8 other cell types or tissues"/>
</dbReference>
<dbReference type="GeneTree" id="ENSGT01120000271858"/>
<dbReference type="CDD" id="cd01852">
    <property type="entry name" value="AIG1"/>
    <property type="match status" value="1"/>
</dbReference>
<evidence type="ECO:0000256" key="3">
    <source>
        <dbReference type="ARBA" id="ARBA00023134"/>
    </source>
</evidence>
<keyword evidence="2" id="KW-0547">Nucleotide-binding</keyword>
<feature type="domain" description="AIG1-type G" evidence="6">
    <location>
        <begin position="16"/>
        <end position="215"/>
    </location>
</feature>